<organism evidence="3 4">
    <name type="scientific">Phycicoccus sonneratiae</name>
    <dbReference type="NCBI Taxonomy" id="2807628"/>
    <lineage>
        <taxon>Bacteria</taxon>
        <taxon>Bacillati</taxon>
        <taxon>Actinomycetota</taxon>
        <taxon>Actinomycetes</taxon>
        <taxon>Micrococcales</taxon>
        <taxon>Intrasporangiaceae</taxon>
        <taxon>Phycicoccus</taxon>
    </lineage>
</organism>
<comment type="similarity">
    <text evidence="1">Belongs to the F420H(2)-dependent quinone reductase family.</text>
</comment>
<dbReference type="RefSeq" id="WP_204129495.1">
    <property type="nucleotide sequence ID" value="NZ_JAFDVD010000003.1"/>
</dbReference>
<dbReference type="Gene3D" id="2.30.110.10">
    <property type="entry name" value="Electron Transport, Fmn-binding Protein, Chain A"/>
    <property type="match status" value="1"/>
</dbReference>
<comment type="caution">
    <text evidence="3">The sequence shown here is derived from an EMBL/GenBank/DDBJ whole genome shotgun (WGS) entry which is preliminary data.</text>
</comment>
<evidence type="ECO:0000256" key="1">
    <source>
        <dbReference type="ARBA" id="ARBA00008710"/>
    </source>
</evidence>
<protein>
    <submittedName>
        <fullName evidence="3">Nitroreductase family deazaflavin-dependent oxidoreductase</fullName>
    </submittedName>
</protein>
<dbReference type="NCBIfam" id="TIGR00026">
    <property type="entry name" value="hi_GC_TIGR00026"/>
    <property type="match status" value="1"/>
</dbReference>
<dbReference type="PANTHER" id="PTHR39428">
    <property type="entry name" value="F420H(2)-DEPENDENT QUINONE REDUCTASE RV1261C"/>
    <property type="match status" value="1"/>
</dbReference>
<evidence type="ECO:0000256" key="2">
    <source>
        <dbReference type="ARBA" id="ARBA00049106"/>
    </source>
</evidence>
<proteinExistence type="inferred from homology"/>
<dbReference type="InterPro" id="IPR004378">
    <property type="entry name" value="F420H2_quin_Rdtase"/>
</dbReference>
<name>A0ABS2CGL7_9MICO</name>
<dbReference type="PANTHER" id="PTHR39428:SF1">
    <property type="entry name" value="F420H(2)-DEPENDENT QUINONE REDUCTASE RV1261C"/>
    <property type="match status" value="1"/>
</dbReference>
<reference evidence="3" key="1">
    <citation type="submission" date="2021-02" db="EMBL/GenBank/DDBJ databases">
        <title>Phycicoccus sp. MQZ13P-5T, whole genome shotgun sequence.</title>
        <authorList>
            <person name="Tuo L."/>
        </authorList>
    </citation>
    <scope>NUCLEOTIDE SEQUENCE</scope>
    <source>
        <strain evidence="3">MQZ13P-5</strain>
    </source>
</reference>
<dbReference type="Pfam" id="PF04075">
    <property type="entry name" value="F420H2_quin_red"/>
    <property type="match status" value="1"/>
</dbReference>
<evidence type="ECO:0000313" key="3">
    <source>
        <dbReference type="EMBL" id="MBM6399006.1"/>
    </source>
</evidence>
<evidence type="ECO:0000313" key="4">
    <source>
        <dbReference type="Proteomes" id="UP001430172"/>
    </source>
</evidence>
<keyword evidence="4" id="KW-1185">Reference proteome</keyword>
<sequence>MGVAADLSYALPRATAVHRAVRSVAATRPGAAALARTLPTLDRTVARLTRGRTTACALLSGLPVLVLTTTGRRTGALRSTQLIGVPVGDTVALLGTNFGQAATPGWVLNLESDPRATVGHGPRTVAVRARAASPTERGEVLALAEQVYVGYPRYFTRARHRRVRIFLLENATGDGA</sequence>
<dbReference type="EMBL" id="JAFDVD010000003">
    <property type="protein sequence ID" value="MBM6399006.1"/>
    <property type="molecule type" value="Genomic_DNA"/>
</dbReference>
<dbReference type="InterPro" id="IPR012349">
    <property type="entry name" value="Split_barrel_FMN-bd"/>
</dbReference>
<comment type="catalytic activity">
    <reaction evidence="2">
        <text>oxidized coenzyme F420-(gamma-L-Glu)(n) + a quinol + H(+) = reduced coenzyme F420-(gamma-L-Glu)(n) + a quinone</text>
        <dbReference type="Rhea" id="RHEA:39663"/>
        <dbReference type="Rhea" id="RHEA-COMP:12939"/>
        <dbReference type="Rhea" id="RHEA-COMP:14378"/>
        <dbReference type="ChEBI" id="CHEBI:15378"/>
        <dbReference type="ChEBI" id="CHEBI:24646"/>
        <dbReference type="ChEBI" id="CHEBI:132124"/>
        <dbReference type="ChEBI" id="CHEBI:133980"/>
        <dbReference type="ChEBI" id="CHEBI:139511"/>
    </reaction>
</comment>
<dbReference type="Proteomes" id="UP001430172">
    <property type="component" value="Unassembled WGS sequence"/>
</dbReference>
<accession>A0ABS2CGL7</accession>
<gene>
    <name evidence="3" type="ORF">JQN70_01235</name>
</gene>